<dbReference type="Gene3D" id="1.10.10.10">
    <property type="entry name" value="Winged helix-like DNA-binding domain superfamily/Winged helix DNA-binding domain"/>
    <property type="match status" value="1"/>
</dbReference>
<dbReference type="GO" id="GO:0030170">
    <property type="term" value="F:pyridoxal phosphate binding"/>
    <property type="evidence" value="ECO:0007669"/>
    <property type="project" value="InterPro"/>
</dbReference>
<keyword evidence="4" id="KW-0238">DNA-binding</keyword>
<dbReference type="SUPFAM" id="SSF53383">
    <property type="entry name" value="PLP-dependent transferases"/>
    <property type="match status" value="1"/>
</dbReference>
<dbReference type="SMART" id="SM00345">
    <property type="entry name" value="HTH_GNTR"/>
    <property type="match status" value="1"/>
</dbReference>
<dbReference type="InterPro" id="IPR036390">
    <property type="entry name" value="WH_DNA-bd_sf"/>
</dbReference>
<keyword evidence="2" id="KW-0663">Pyridoxal phosphate</keyword>
<dbReference type="AlphaFoldDB" id="A0A7T2VZM1"/>
<comment type="similarity">
    <text evidence="1">In the C-terminal section; belongs to the class-I pyridoxal-phosphate-dependent aminotransferase family.</text>
</comment>
<evidence type="ECO:0000313" key="8">
    <source>
        <dbReference type="Proteomes" id="UP000594778"/>
    </source>
</evidence>
<evidence type="ECO:0000256" key="1">
    <source>
        <dbReference type="ARBA" id="ARBA00005384"/>
    </source>
</evidence>
<name>A0A7T2VZM1_DELAC</name>
<dbReference type="GO" id="GO:0003700">
    <property type="term" value="F:DNA-binding transcription factor activity"/>
    <property type="evidence" value="ECO:0007669"/>
    <property type="project" value="InterPro"/>
</dbReference>
<dbReference type="Gene3D" id="3.40.640.10">
    <property type="entry name" value="Type I PLP-dependent aspartate aminotransferase-like (Major domain)"/>
    <property type="match status" value="1"/>
</dbReference>
<sequence length="497" mass="52653">MPTTNEPLPQYRRIAQALRQTLVCGALRPGDRLISARSLAEREQVSLPTALEALRCLEAEGLIVARPRSGYFVRQATGGAALQASRPSSRPVPVTLSALARSLFSSPDTRLIPLGAALPDPAWLPTARLQRALQTAGRRLDAHGQTYSMPPGRADLRGQIAARAAQWGARFGPDDLVLTAGATQAVRLALRAVCKPGDVVAVERPAYFGSLLLLEDLGLKALEIATDPREGLLLEPLAEAIARHRPAAVLASPTVQNPLGASMPVERKQALVALLERAGIPLIEDDVYGDLAGDGQRPPACKAFDASGNVLYCGSVSKTLAPGWRVGWIAAGRFHAQVLQVRLAGDWAGAPLLEAAVSEVLASGDYDRHLRRLKSRVQAGVQAVTARVEASFPPGTRVSAPRAGFLLWVELPRQVNALEVHRRALELGIGVSPGPLFSSRSDLPNHLRLNCANEPTPRLLGAVGQVGEICRGLAEGAAARQGAQVGQPTSSRAARAP</sequence>
<dbReference type="GO" id="GO:0003677">
    <property type="term" value="F:DNA binding"/>
    <property type="evidence" value="ECO:0007669"/>
    <property type="project" value="UniProtKB-KW"/>
</dbReference>
<proteinExistence type="inferred from homology"/>
<gene>
    <name evidence="7" type="ORF">I6G66_02035</name>
</gene>
<organism evidence="7 8">
    <name type="scientific">Delftia acidovorans</name>
    <name type="common">Pseudomonas acidovorans</name>
    <name type="synonym">Comamonas acidovorans</name>
    <dbReference type="NCBI Taxonomy" id="80866"/>
    <lineage>
        <taxon>Bacteria</taxon>
        <taxon>Pseudomonadati</taxon>
        <taxon>Pseudomonadota</taxon>
        <taxon>Betaproteobacteria</taxon>
        <taxon>Burkholderiales</taxon>
        <taxon>Comamonadaceae</taxon>
        <taxon>Delftia</taxon>
    </lineage>
</organism>
<dbReference type="PANTHER" id="PTHR46577:SF2">
    <property type="entry name" value="TRANSCRIPTIONAL REGULATORY PROTEIN"/>
    <property type="match status" value="1"/>
</dbReference>
<keyword evidence="7" id="KW-0808">Transferase</keyword>
<evidence type="ECO:0000256" key="3">
    <source>
        <dbReference type="ARBA" id="ARBA00023015"/>
    </source>
</evidence>
<dbReference type="InterPro" id="IPR036388">
    <property type="entry name" value="WH-like_DNA-bd_sf"/>
</dbReference>
<dbReference type="PROSITE" id="PS50949">
    <property type="entry name" value="HTH_GNTR"/>
    <property type="match status" value="1"/>
</dbReference>
<dbReference type="Gene3D" id="3.90.1150.10">
    <property type="entry name" value="Aspartate Aminotransferase, domain 1"/>
    <property type="match status" value="1"/>
</dbReference>
<accession>A0A7T2VZM1</accession>
<dbReference type="PANTHER" id="PTHR46577">
    <property type="entry name" value="HTH-TYPE TRANSCRIPTIONAL REGULATORY PROTEIN GABR"/>
    <property type="match status" value="1"/>
</dbReference>
<dbReference type="Proteomes" id="UP000594778">
    <property type="component" value="Chromosome"/>
</dbReference>
<keyword evidence="7" id="KW-0032">Aminotransferase</keyword>
<evidence type="ECO:0000259" key="6">
    <source>
        <dbReference type="PROSITE" id="PS50949"/>
    </source>
</evidence>
<evidence type="ECO:0000256" key="2">
    <source>
        <dbReference type="ARBA" id="ARBA00022898"/>
    </source>
</evidence>
<feature type="domain" description="HTH gntR-type" evidence="6">
    <location>
        <begin position="8"/>
        <end position="76"/>
    </location>
</feature>
<dbReference type="SUPFAM" id="SSF46785">
    <property type="entry name" value="Winged helix' DNA-binding domain"/>
    <property type="match status" value="1"/>
</dbReference>
<evidence type="ECO:0000256" key="5">
    <source>
        <dbReference type="ARBA" id="ARBA00023163"/>
    </source>
</evidence>
<evidence type="ECO:0000313" key="7">
    <source>
        <dbReference type="EMBL" id="QPS08860.1"/>
    </source>
</evidence>
<evidence type="ECO:0000256" key="4">
    <source>
        <dbReference type="ARBA" id="ARBA00023125"/>
    </source>
</evidence>
<dbReference type="InterPro" id="IPR015424">
    <property type="entry name" value="PyrdxlP-dep_Trfase"/>
</dbReference>
<keyword evidence="5" id="KW-0804">Transcription</keyword>
<dbReference type="CDD" id="cd07377">
    <property type="entry name" value="WHTH_GntR"/>
    <property type="match status" value="1"/>
</dbReference>
<protein>
    <submittedName>
        <fullName evidence="7">PLP-dependent aminotransferase family protein</fullName>
    </submittedName>
</protein>
<dbReference type="InterPro" id="IPR004839">
    <property type="entry name" value="Aminotransferase_I/II_large"/>
</dbReference>
<dbReference type="Pfam" id="PF00392">
    <property type="entry name" value="GntR"/>
    <property type="match status" value="1"/>
</dbReference>
<keyword evidence="3" id="KW-0805">Transcription regulation</keyword>
<dbReference type="EMBL" id="CP065668">
    <property type="protein sequence ID" value="QPS08860.1"/>
    <property type="molecule type" value="Genomic_DNA"/>
</dbReference>
<dbReference type="InterPro" id="IPR000524">
    <property type="entry name" value="Tscrpt_reg_HTH_GntR"/>
</dbReference>
<dbReference type="Pfam" id="PF00155">
    <property type="entry name" value="Aminotran_1_2"/>
    <property type="match status" value="1"/>
</dbReference>
<dbReference type="InterPro" id="IPR051446">
    <property type="entry name" value="HTH_trans_reg/aminotransferase"/>
</dbReference>
<dbReference type="InterPro" id="IPR015421">
    <property type="entry name" value="PyrdxlP-dep_Trfase_major"/>
</dbReference>
<dbReference type="GO" id="GO:0008483">
    <property type="term" value="F:transaminase activity"/>
    <property type="evidence" value="ECO:0007669"/>
    <property type="project" value="UniProtKB-KW"/>
</dbReference>
<dbReference type="RefSeq" id="WP_197956018.1">
    <property type="nucleotide sequence ID" value="NZ_CP065668.1"/>
</dbReference>
<reference evidence="7 8" key="1">
    <citation type="submission" date="2020-12" db="EMBL/GenBank/DDBJ databases">
        <title>FDA dAtabase for Regulatory Grade micrObial Sequences (FDA-ARGOS): Supporting development and validation of Infectious Disease Dx tests.</title>
        <authorList>
            <person name="Sproer C."/>
            <person name="Gronow S."/>
            <person name="Severitt S."/>
            <person name="Schroder I."/>
            <person name="Tallon L."/>
            <person name="Sadzewicz L."/>
            <person name="Zhao X."/>
            <person name="Boylan J."/>
            <person name="Ott S."/>
            <person name="Bowen H."/>
            <person name="Vavikolanu K."/>
            <person name="Mehta A."/>
            <person name="Aluvathingal J."/>
            <person name="Nadendla S."/>
            <person name="Lowell S."/>
            <person name="Myers T."/>
            <person name="Yan Y."/>
            <person name="Sichtig H."/>
        </authorList>
    </citation>
    <scope>NUCLEOTIDE SEQUENCE [LARGE SCALE GENOMIC DNA]</scope>
    <source>
        <strain evidence="7 8">FDAARGOS_909</strain>
    </source>
</reference>
<dbReference type="CDD" id="cd00609">
    <property type="entry name" value="AAT_like"/>
    <property type="match status" value="1"/>
</dbReference>
<dbReference type="InterPro" id="IPR015422">
    <property type="entry name" value="PyrdxlP-dep_Trfase_small"/>
</dbReference>